<protein>
    <submittedName>
        <fullName evidence="6">Response regulator</fullName>
    </submittedName>
</protein>
<comment type="caution">
    <text evidence="6">The sequence shown here is derived from an EMBL/GenBank/DDBJ whole genome shotgun (WGS) entry which is preliminary data.</text>
</comment>
<sequence length="114" mass="12181">MLVYIIEDDTAVSDALSVLLEELGHQTVCFDSGEAFLAAARPKDGDMVLIDLGLPGIGGEEVVSQLETEGCPARIIVISGRSRTMIERSLPSGRQGVVILRKPLFLPALAAYLN</sequence>
<keyword evidence="3" id="KW-0804">Transcription</keyword>
<organism evidence="6 7">
    <name type="scientific">Roseibium litorale</name>
    <dbReference type="NCBI Taxonomy" id="2803841"/>
    <lineage>
        <taxon>Bacteria</taxon>
        <taxon>Pseudomonadati</taxon>
        <taxon>Pseudomonadota</taxon>
        <taxon>Alphaproteobacteria</taxon>
        <taxon>Hyphomicrobiales</taxon>
        <taxon>Stappiaceae</taxon>
        <taxon>Roseibium</taxon>
    </lineage>
</organism>
<reference evidence="6 7" key="2">
    <citation type="journal article" date="2021" name="Int. J. Syst. Evol. Microbiol.">
        <title>Roseibium litorale sp. nov., isolated from a tidal flat sediment and proposal for the reclassification of Labrenzia polysiphoniae as Roseibium polysiphoniae comb. nov.</title>
        <authorList>
            <person name="Liu Y."/>
            <person name="Pei T."/>
            <person name="Du J."/>
            <person name="Chao M."/>
            <person name="Deng M.R."/>
            <person name="Zhu H."/>
        </authorList>
    </citation>
    <scope>NUCLEOTIDE SEQUENCE [LARGE SCALE GENOMIC DNA]</scope>
    <source>
        <strain evidence="6 7">4C16A</strain>
    </source>
</reference>
<dbReference type="InterPro" id="IPR011006">
    <property type="entry name" value="CheY-like_superfamily"/>
</dbReference>
<dbReference type="SMART" id="SM00448">
    <property type="entry name" value="REC"/>
    <property type="match status" value="1"/>
</dbReference>
<evidence type="ECO:0000256" key="4">
    <source>
        <dbReference type="PROSITE-ProRule" id="PRU00169"/>
    </source>
</evidence>
<dbReference type="Gene3D" id="3.40.50.2300">
    <property type="match status" value="1"/>
</dbReference>
<dbReference type="SUPFAM" id="SSF52172">
    <property type="entry name" value="CheY-like"/>
    <property type="match status" value="1"/>
</dbReference>
<dbReference type="PANTHER" id="PTHR44591:SF3">
    <property type="entry name" value="RESPONSE REGULATORY DOMAIN-CONTAINING PROTEIN"/>
    <property type="match status" value="1"/>
</dbReference>
<evidence type="ECO:0000256" key="3">
    <source>
        <dbReference type="ARBA" id="ARBA00023163"/>
    </source>
</evidence>
<evidence type="ECO:0000256" key="1">
    <source>
        <dbReference type="ARBA" id="ARBA00022553"/>
    </source>
</evidence>
<dbReference type="InterPro" id="IPR001789">
    <property type="entry name" value="Sig_transdc_resp-reg_receiver"/>
</dbReference>
<evidence type="ECO:0000256" key="2">
    <source>
        <dbReference type="ARBA" id="ARBA00023015"/>
    </source>
</evidence>
<dbReference type="EMBL" id="JACYXI010000017">
    <property type="protein sequence ID" value="MBD8893936.1"/>
    <property type="molecule type" value="Genomic_DNA"/>
</dbReference>
<feature type="domain" description="Response regulatory" evidence="5">
    <location>
        <begin position="2"/>
        <end position="114"/>
    </location>
</feature>
<name>A0ABR9CUK9_9HYPH</name>
<dbReference type="Proteomes" id="UP000632063">
    <property type="component" value="Unassembled WGS sequence"/>
</dbReference>
<keyword evidence="2" id="KW-0805">Transcription regulation</keyword>
<dbReference type="InterPro" id="IPR050595">
    <property type="entry name" value="Bact_response_regulator"/>
</dbReference>
<evidence type="ECO:0000259" key="5">
    <source>
        <dbReference type="PROSITE" id="PS50110"/>
    </source>
</evidence>
<keyword evidence="7" id="KW-1185">Reference proteome</keyword>
<reference evidence="7" key="1">
    <citation type="submission" date="2020-09" db="EMBL/GenBank/DDBJ databases">
        <title>The genome sequence of strain Labrenzia suaedae 4C16A.</title>
        <authorList>
            <person name="Liu Y."/>
        </authorList>
    </citation>
    <scope>NUCLEOTIDE SEQUENCE [LARGE SCALE GENOMIC DNA]</scope>
    <source>
        <strain evidence="7">4C16A</strain>
    </source>
</reference>
<dbReference type="PROSITE" id="PS50110">
    <property type="entry name" value="RESPONSE_REGULATORY"/>
    <property type="match status" value="1"/>
</dbReference>
<evidence type="ECO:0000313" key="6">
    <source>
        <dbReference type="EMBL" id="MBD8893936.1"/>
    </source>
</evidence>
<feature type="modified residue" description="4-aspartylphosphate" evidence="4">
    <location>
        <position position="51"/>
    </location>
</feature>
<evidence type="ECO:0000313" key="7">
    <source>
        <dbReference type="Proteomes" id="UP000632063"/>
    </source>
</evidence>
<dbReference type="RefSeq" id="WP_192150386.1">
    <property type="nucleotide sequence ID" value="NZ_JACYXI010000017.1"/>
</dbReference>
<proteinExistence type="predicted"/>
<accession>A0ABR9CUK9</accession>
<dbReference type="PANTHER" id="PTHR44591">
    <property type="entry name" value="STRESS RESPONSE REGULATOR PROTEIN 1"/>
    <property type="match status" value="1"/>
</dbReference>
<dbReference type="Pfam" id="PF00072">
    <property type="entry name" value="Response_reg"/>
    <property type="match status" value="1"/>
</dbReference>
<gene>
    <name evidence="6" type="ORF">IG616_20505</name>
</gene>
<keyword evidence="1 4" id="KW-0597">Phosphoprotein</keyword>